<gene>
    <name evidence="9" type="primary">secE</name>
    <name evidence="10" type="ORF">OMAG_001353</name>
</gene>
<comment type="similarity">
    <text evidence="9">Belongs to the SecE/SEC61-gamma family.</text>
</comment>
<evidence type="ECO:0000256" key="2">
    <source>
        <dbReference type="ARBA" id="ARBA00022448"/>
    </source>
</evidence>
<keyword evidence="8 9" id="KW-0472">Membrane</keyword>
<dbReference type="PANTHER" id="PTHR33910:SF1">
    <property type="entry name" value="PROTEIN TRANSLOCASE SUBUNIT SECE"/>
    <property type="match status" value="1"/>
</dbReference>
<dbReference type="HAMAP" id="MF_00422">
    <property type="entry name" value="SecE"/>
    <property type="match status" value="1"/>
</dbReference>
<dbReference type="GO" id="GO:0006605">
    <property type="term" value="P:protein targeting"/>
    <property type="evidence" value="ECO:0007669"/>
    <property type="project" value="UniProtKB-UniRule"/>
</dbReference>
<proteinExistence type="inferred from homology"/>
<dbReference type="AlphaFoldDB" id="A0A0F0CNG1"/>
<evidence type="ECO:0000256" key="4">
    <source>
        <dbReference type="ARBA" id="ARBA00022692"/>
    </source>
</evidence>
<keyword evidence="7 9" id="KW-0811">Translocation</keyword>
<keyword evidence="5 9" id="KW-0653">Protein transport</keyword>
<evidence type="ECO:0000256" key="7">
    <source>
        <dbReference type="ARBA" id="ARBA00023010"/>
    </source>
</evidence>
<comment type="function">
    <text evidence="9">Essential subunit of the Sec protein translocation channel SecYEG. Clamps together the 2 halves of SecY. May contact the channel plug during translocation.</text>
</comment>
<dbReference type="InterPro" id="IPR005807">
    <property type="entry name" value="SecE_bac"/>
</dbReference>
<dbReference type="GO" id="GO:0065002">
    <property type="term" value="P:intracellular protein transmembrane transport"/>
    <property type="evidence" value="ECO:0007669"/>
    <property type="project" value="UniProtKB-UniRule"/>
</dbReference>
<evidence type="ECO:0000256" key="6">
    <source>
        <dbReference type="ARBA" id="ARBA00022989"/>
    </source>
</evidence>
<dbReference type="GO" id="GO:0009306">
    <property type="term" value="P:protein secretion"/>
    <property type="evidence" value="ECO:0007669"/>
    <property type="project" value="UniProtKB-UniRule"/>
</dbReference>
<dbReference type="GO" id="GO:0043952">
    <property type="term" value="P:protein transport by the Sec complex"/>
    <property type="evidence" value="ECO:0007669"/>
    <property type="project" value="UniProtKB-UniRule"/>
</dbReference>
<evidence type="ECO:0000256" key="9">
    <source>
        <dbReference type="HAMAP-Rule" id="MF_00422"/>
    </source>
</evidence>
<evidence type="ECO:0000256" key="8">
    <source>
        <dbReference type="ARBA" id="ARBA00023136"/>
    </source>
</evidence>
<evidence type="ECO:0000256" key="3">
    <source>
        <dbReference type="ARBA" id="ARBA00022475"/>
    </source>
</evidence>
<feature type="transmembrane region" description="Helical" evidence="9">
    <location>
        <begin position="26"/>
        <end position="46"/>
    </location>
</feature>
<comment type="subcellular location">
    <subcellularLocation>
        <location evidence="9">Cell membrane</location>
        <topology evidence="9">Single-pass membrane protein</topology>
    </subcellularLocation>
    <subcellularLocation>
        <location evidence="1">Membrane</location>
    </subcellularLocation>
</comment>
<reference evidence="10 11" key="1">
    <citation type="submission" date="2015-02" db="EMBL/GenBank/DDBJ databases">
        <title>Single-cell genomics of uncultivated deep-branching MTB reveals a conserved set of magnetosome genes.</title>
        <authorList>
            <person name="Kolinko S."/>
            <person name="Richter M."/>
            <person name="Glockner F.O."/>
            <person name="Brachmann A."/>
            <person name="Schuler D."/>
        </authorList>
    </citation>
    <scope>NUCLEOTIDE SEQUENCE [LARGE SCALE GENOMIC DNA]</scope>
    <source>
        <strain evidence="10">SKK-01</strain>
    </source>
</reference>
<dbReference type="NCBIfam" id="TIGR00964">
    <property type="entry name" value="secE_bact"/>
    <property type="match status" value="1"/>
</dbReference>
<keyword evidence="3 9" id="KW-1003">Cell membrane</keyword>
<dbReference type="GO" id="GO:0005886">
    <property type="term" value="C:plasma membrane"/>
    <property type="evidence" value="ECO:0007669"/>
    <property type="project" value="UniProtKB-SubCell"/>
</dbReference>
<keyword evidence="2 9" id="KW-0813">Transport</keyword>
<comment type="subunit">
    <text evidence="9">Component of the Sec protein translocase complex. Heterotrimer consisting of SecY, SecE and SecG subunits. The heterotrimers can form oligomers, although 1 heterotrimer is thought to be able to translocate proteins. Interacts with the ribosome. Interacts with SecDF, and other proteins may be involved. Interacts with SecA.</text>
</comment>
<dbReference type="EMBL" id="JYNY01000266">
    <property type="protein sequence ID" value="KJJ84787.1"/>
    <property type="molecule type" value="Genomic_DNA"/>
</dbReference>
<accession>A0A0F0CNG1</accession>
<dbReference type="Gene3D" id="1.20.5.1030">
    <property type="entry name" value="Preprotein translocase secy subunit"/>
    <property type="match status" value="1"/>
</dbReference>
<keyword evidence="11" id="KW-1185">Reference proteome</keyword>
<dbReference type="Proteomes" id="UP000033428">
    <property type="component" value="Unassembled WGS sequence"/>
</dbReference>
<evidence type="ECO:0000256" key="5">
    <source>
        <dbReference type="ARBA" id="ARBA00022927"/>
    </source>
</evidence>
<comment type="caution">
    <text evidence="10">The sequence shown here is derived from an EMBL/GenBank/DDBJ whole genome shotgun (WGS) entry which is preliminary data.</text>
</comment>
<evidence type="ECO:0000256" key="1">
    <source>
        <dbReference type="ARBA" id="ARBA00004370"/>
    </source>
</evidence>
<sequence>MSKIVKFFEQVKMEMGKVSWSTREELINSTIIVLIATFILGIYIGICDVVLSRVVNFLIGGVF</sequence>
<evidence type="ECO:0000313" key="10">
    <source>
        <dbReference type="EMBL" id="KJJ84787.1"/>
    </source>
</evidence>
<dbReference type="Pfam" id="PF00584">
    <property type="entry name" value="SecE"/>
    <property type="match status" value="1"/>
</dbReference>
<keyword evidence="4 9" id="KW-0812">Transmembrane</keyword>
<dbReference type="PANTHER" id="PTHR33910">
    <property type="entry name" value="PROTEIN TRANSLOCASE SUBUNIT SECE"/>
    <property type="match status" value="1"/>
</dbReference>
<protein>
    <recommendedName>
        <fullName evidence="9">Protein translocase subunit SecE</fullName>
    </recommendedName>
</protein>
<dbReference type="InterPro" id="IPR038379">
    <property type="entry name" value="SecE_sf"/>
</dbReference>
<dbReference type="GO" id="GO:0008320">
    <property type="term" value="F:protein transmembrane transporter activity"/>
    <property type="evidence" value="ECO:0007669"/>
    <property type="project" value="UniProtKB-UniRule"/>
</dbReference>
<name>A0A0F0CNG1_9BACT</name>
<dbReference type="InterPro" id="IPR001901">
    <property type="entry name" value="Translocase_SecE/Sec61-g"/>
</dbReference>
<keyword evidence="6 9" id="KW-1133">Transmembrane helix</keyword>
<organism evidence="10 11">
    <name type="scientific">Candidatus Omnitrophus magneticus</name>
    <dbReference type="NCBI Taxonomy" id="1609969"/>
    <lineage>
        <taxon>Bacteria</taxon>
        <taxon>Pseudomonadati</taxon>
        <taxon>Candidatus Omnitrophota</taxon>
        <taxon>Candidatus Omnitrophus</taxon>
    </lineage>
</organism>
<evidence type="ECO:0000313" key="11">
    <source>
        <dbReference type="Proteomes" id="UP000033428"/>
    </source>
</evidence>